<dbReference type="SUPFAM" id="SSF56112">
    <property type="entry name" value="Protein kinase-like (PK-like)"/>
    <property type="match status" value="1"/>
</dbReference>
<dbReference type="InterPro" id="IPR050249">
    <property type="entry name" value="Pseudomonas-type_ThrB"/>
</dbReference>
<proteinExistence type="predicted"/>
<sequence>MAGTPKEEIKRIADQFAFTGELVSCGPCGSGHINETYMLRYRIGEMGSIKVILQKINREIFQKPEELMENIAGVTGHLKKKVLQKGGDPEREVLNLIPTKDGKAFLTDENGECWRAYIFITDAVSYDLAEKPEDFYESAVAFGKFQEMLADYPAETLHETIKDFHDTKKRFQTLKNAIEKDSRHRAASVKEEIAFAFQHEYLANVFGELLAKGEVPLRVTHNDTKLNNVMIDLETGRGICVVDLDTVMPGLAMNDFGDSIRFGASTALEDEKDLSKVSCDMELYEIYVKGFLESCGDKLSAKEIEMLPMGAKVMTYECGIRFLTDYLEGDHYFKIDREEHNLDRCRTQFKLVADMEQKWDTMQTIVKKYQK</sequence>
<dbReference type="InterPro" id="IPR011009">
    <property type="entry name" value="Kinase-like_dom_sf"/>
</dbReference>
<organism evidence="2 3">
    <name type="scientific">Blautia obeum</name>
    <dbReference type="NCBI Taxonomy" id="40520"/>
    <lineage>
        <taxon>Bacteria</taxon>
        <taxon>Bacillati</taxon>
        <taxon>Bacillota</taxon>
        <taxon>Clostridia</taxon>
        <taxon>Lachnospirales</taxon>
        <taxon>Lachnospiraceae</taxon>
        <taxon>Blautia</taxon>
    </lineage>
</organism>
<gene>
    <name evidence="2" type="ORF">C4886_03695</name>
</gene>
<keyword evidence="2" id="KW-0808">Transferase</keyword>
<evidence type="ECO:0000259" key="1">
    <source>
        <dbReference type="Pfam" id="PF01636"/>
    </source>
</evidence>
<feature type="domain" description="Aminoglycoside phosphotransferase" evidence="1">
    <location>
        <begin position="107"/>
        <end position="262"/>
    </location>
</feature>
<evidence type="ECO:0000313" key="3">
    <source>
        <dbReference type="Proteomes" id="UP000253208"/>
    </source>
</evidence>
<dbReference type="EMBL" id="PSQG01000004">
    <property type="protein sequence ID" value="RCH45441.1"/>
    <property type="molecule type" value="Genomic_DNA"/>
</dbReference>
<evidence type="ECO:0000313" key="2">
    <source>
        <dbReference type="EMBL" id="RCH45441.1"/>
    </source>
</evidence>
<dbReference type="Pfam" id="PF01636">
    <property type="entry name" value="APH"/>
    <property type="match status" value="1"/>
</dbReference>
<accession>A0A367G654</accession>
<reference evidence="2 3" key="1">
    <citation type="submission" date="2018-02" db="EMBL/GenBank/DDBJ databases">
        <title>Complete genome sequencing of Faecalibacterium prausnitzii strains isolated from the human gut.</title>
        <authorList>
            <person name="Fitzgerald B.C."/>
            <person name="Shkoporov A.N."/>
            <person name="Ross P.R."/>
            <person name="Hill C."/>
        </authorList>
    </citation>
    <scope>NUCLEOTIDE SEQUENCE [LARGE SCALE GENOMIC DNA]</scope>
    <source>
        <strain evidence="2 3">APC942/31-1</strain>
    </source>
</reference>
<name>A0A367G654_9FIRM</name>
<dbReference type="PANTHER" id="PTHR21064:SF5">
    <property type="entry name" value="SLR1880 PROTEIN"/>
    <property type="match status" value="1"/>
</dbReference>
<dbReference type="PANTHER" id="PTHR21064">
    <property type="entry name" value="AMINOGLYCOSIDE PHOSPHOTRANSFERASE DOMAIN-CONTAINING PROTEIN-RELATED"/>
    <property type="match status" value="1"/>
</dbReference>
<dbReference type="AlphaFoldDB" id="A0A367G654"/>
<dbReference type="RefSeq" id="WP_015524392.1">
    <property type="nucleotide sequence ID" value="NZ_PSQG01000004.1"/>
</dbReference>
<dbReference type="Proteomes" id="UP000253208">
    <property type="component" value="Unassembled WGS sequence"/>
</dbReference>
<dbReference type="GO" id="GO:0016740">
    <property type="term" value="F:transferase activity"/>
    <property type="evidence" value="ECO:0007669"/>
    <property type="project" value="UniProtKB-KW"/>
</dbReference>
<comment type="caution">
    <text evidence="2">The sequence shown here is derived from an EMBL/GenBank/DDBJ whole genome shotgun (WGS) entry which is preliminary data.</text>
</comment>
<dbReference type="Gene3D" id="3.90.1200.10">
    <property type="match status" value="1"/>
</dbReference>
<dbReference type="InterPro" id="IPR002575">
    <property type="entry name" value="Aminoglycoside_PTrfase"/>
</dbReference>
<protein>
    <submittedName>
        <fullName evidence="2">Aminoglycoside phosphotransferase family protein</fullName>
    </submittedName>
</protein>